<dbReference type="InterPro" id="IPR018089">
    <property type="entry name" value="OMPdecase_AS"/>
</dbReference>
<evidence type="ECO:0000256" key="9">
    <source>
        <dbReference type="ARBA" id="ARBA00023024"/>
    </source>
</evidence>
<dbReference type="PANTHER" id="PTHR31987:SF1">
    <property type="entry name" value="GLUTAMINASE A"/>
    <property type="match status" value="1"/>
</dbReference>
<evidence type="ECO:0000256" key="3">
    <source>
        <dbReference type="ARBA" id="ARBA00004861"/>
    </source>
</evidence>
<dbReference type="UniPathway" id="UPA00070">
    <property type="reaction ID" value="UER00120"/>
</dbReference>
<dbReference type="InterPro" id="IPR033433">
    <property type="entry name" value="GtaA_N"/>
</dbReference>
<evidence type="ECO:0000313" key="20">
    <source>
        <dbReference type="EMBL" id="KAF5390714.1"/>
    </source>
</evidence>
<dbReference type="SMART" id="SM00636">
    <property type="entry name" value="Glyco_18"/>
    <property type="match status" value="1"/>
</dbReference>
<evidence type="ECO:0000256" key="8">
    <source>
        <dbReference type="ARBA" id="ARBA00022975"/>
    </source>
</evidence>
<evidence type="ECO:0000256" key="14">
    <source>
        <dbReference type="PIRSR" id="PIRSR614732-1"/>
    </source>
</evidence>
<dbReference type="InterPro" id="IPR001754">
    <property type="entry name" value="OMPdeCOase_dom"/>
</dbReference>
<dbReference type="CDD" id="cd04725">
    <property type="entry name" value="OMP_decarboxylase_like"/>
    <property type="match status" value="1"/>
</dbReference>
<dbReference type="Gene3D" id="3.20.20.70">
    <property type="entry name" value="Aldolase class I"/>
    <property type="match status" value="1"/>
</dbReference>
<dbReference type="InterPro" id="IPR014732">
    <property type="entry name" value="OMPdecase"/>
</dbReference>
<dbReference type="NCBIfam" id="TIGR01740">
    <property type="entry name" value="pyrF"/>
    <property type="match status" value="1"/>
</dbReference>
<dbReference type="SUPFAM" id="SSF51366">
    <property type="entry name" value="Ribulose-phoshate binding barrel"/>
    <property type="match status" value="1"/>
</dbReference>
<dbReference type="GO" id="GO:0006032">
    <property type="term" value="P:chitin catabolic process"/>
    <property type="evidence" value="ECO:0007669"/>
    <property type="project" value="UniProtKB-KW"/>
</dbReference>
<keyword evidence="11" id="KW-0119">Carbohydrate metabolism</keyword>
<evidence type="ECO:0000256" key="11">
    <source>
        <dbReference type="ARBA" id="ARBA00023277"/>
    </source>
</evidence>
<organism evidence="20 21">
    <name type="scientific">Collybiopsis confluens</name>
    <dbReference type="NCBI Taxonomy" id="2823264"/>
    <lineage>
        <taxon>Eukaryota</taxon>
        <taxon>Fungi</taxon>
        <taxon>Dikarya</taxon>
        <taxon>Basidiomycota</taxon>
        <taxon>Agaricomycotina</taxon>
        <taxon>Agaricomycetes</taxon>
        <taxon>Agaricomycetidae</taxon>
        <taxon>Agaricales</taxon>
        <taxon>Marasmiineae</taxon>
        <taxon>Omphalotaceae</taxon>
        <taxon>Collybiopsis</taxon>
    </lineage>
</organism>
<feature type="domain" description="GH18" evidence="19">
    <location>
        <begin position="376"/>
        <end position="744"/>
    </location>
</feature>
<name>A0A8H5MEA1_9AGAR</name>
<dbReference type="PROSITE" id="PS01095">
    <property type="entry name" value="GH18_1"/>
    <property type="match status" value="1"/>
</dbReference>
<feature type="binding site" evidence="15">
    <location>
        <position position="148"/>
    </location>
    <ligand>
        <name>substrate</name>
    </ligand>
</feature>
<comment type="pathway">
    <text evidence="3 17">Pyrimidine metabolism; UMP biosynthesis via de novo pathway; UMP from orotate: step 2/2.</text>
</comment>
<keyword evidence="6 17" id="KW-0210">Decarboxylase</keyword>
<evidence type="ECO:0000256" key="17">
    <source>
        <dbReference type="RuleBase" id="RU000512"/>
    </source>
</evidence>
<dbReference type="Proteomes" id="UP000518752">
    <property type="component" value="Unassembled WGS sequence"/>
</dbReference>
<dbReference type="InterPro" id="IPR052743">
    <property type="entry name" value="Glutaminase_GtaA"/>
</dbReference>
<dbReference type="InterPro" id="IPR032514">
    <property type="entry name" value="GtaA_central"/>
</dbReference>
<dbReference type="Pfam" id="PF00215">
    <property type="entry name" value="OMPdecase"/>
    <property type="match status" value="1"/>
</dbReference>
<evidence type="ECO:0000256" key="12">
    <source>
        <dbReference type="ARBA" id="ARBA00023295"/>
    </source>
</evidence>
<feature type="region of interest" description="Disordered" evidence="18">
    <location>
        <begin position="1442"/>
        <end position="1471"/>
    </location>
</feature>
<evidence type="ECO:0000256" key="15">
    <source>
        <dbReference type="PIRSR" id="PIRSR614732-2"/>
    </source>
</evidence>
<dbReference type="InterPro" id="IPR017853">
    <property type="entry name" value="GH"/>
</dbReference>
<comment type="caution">
    <text evidence="20">The sequence shown here is derived from an EMBL/GenBank/DDBJ whole genome shotgun (WGS) entry which is preliminary data.</text>
</comment>
<feature type="active site" description="For OMPdecase activity" evidence="14">
    <location>
        <position position="93"/>
    </location>
</feature>
<feature type="binding site" evidence="15">
    <location>
        <position position="236"/>
    </location>
    <ligand>
        <name>substrate</name>
    </ligand>
</feature>
<evidence type="ECO:0000256" key="10">
    <source>
        <dbReference type="ARBA" id="ARBA00023239"/>
    </source>
</evidence>
<evidence type="ECO:0000256" key="5">
    <source>
        <dbReference type="ARBA" id="ARBA00021923"/>
    </source>
</evidence>
<proteinExistence type="inferred from homology"/>
<dbReference type="Pfam" id="PF00704">
    <property type="entry name" value="Glyco_hydro_18"/>
    <property type="match status" value="1"/>
</dbReference>
<feature type="compositionally biased region" description="Low complexity" evidence="18">
    <location>
        <begin position="1442"/>
        <end position="1465"/>
    </location>
</feature>
<dbReference type="InterPro" id="IPR001579">
    <property type="entry name" value="Glyco_hydro_18_chit_AS"/>
</dbReference>
<gene>
    <name evidence="20" type="ORF">D9757_002684</name>
</gene>
<feature type="binding site" evidence="15">
    <location>
        <position position="235"/>
    </location>
    <ligand>
        <name>substrate</name>
    </ligand>
</feature>
<dbReference type="GO" id="GO:0008061">
    <property type="term" value="F:chitin binding"/>
    <property type="evidence" value="ECO:0007669"/>
    <property type="project" value="InterPro"/>
</dbReference>
<dbReference type="PROSITE" id="PS00156">
    <property type="entry name" value="OMPDECASE"/>
    <property type="match status" value="1"/>
</dbReference>
<keyword evidence="9" id="KW-0146">Chitin degradation</keyword>
<accession>A0A8H5MEA1</accession>
<dbReference type="InterPro" id="IPR011583">
    <property type="entry name" value="Chitinase_II/V-like_cat"/>
</dbReference>
<sequence>MASFIRQTYGQRIQNHQNPAAKMLLETMERKKTNLAVSVDVTNSKDFLSIIEAVGPFTHVDIIEDFEPSLIQEIQKLSRKHDFLIFEDRKFADIGNTVALQYSSGVHKIASWSHITNAHPVPGPSIISGLSSVGLPLGRGLLLLAEMSTKGALAAGSYTEEAVHMARAHRDFVIGFIAQRTMQGIGIEQGCLDTDDFIVLTPGVGLDAKGDSMGQQYRTPRQVIVESGCDVIIVGRGIYGKDYSQLGEIRAQAKRYREAGWEAYEDRQTANDFLPTLLTLSHSSALVAFSCISTLDIPCPLYVIIKMRSAISIAFLCPIFAQCAPLVNNTSTFSSRQESAPQPEIIATPDGSETFFVAPKSSNDSSGSYSPQSVRPLLMGYFTCWSKITPSQIDFIKYDWIDFAFATVDANQQLYFPDSSCPGLLQQVVESAHAHGKHAKLSIGGWGGSQFFSSAVSTQSTRTTLANSMITTINNFGLDGIDIDWEYPGRLGMQGNQVSSADSNNYLLFLQLLRSNLPPNIKLSAAVSQTPFAGNDGQPMKDVSSFAQVLDWIVIMNYDVWQSSSSPGPNAPLSDNCHDSSQPEANAASAIKRWAAAGFPKSRQVLGSPFYGYLSDSSATTLRSRDASASTRAISDDGTRTGAIMFVSLVNQGILIPSTSNNGQVNFVGARGFSRYWDACSSTPFLRSPSTNQVISYDDPESLGLKARLAMSTGLRGINVWSVDGDYQVHWQLWVSSLELHQMFIGPNAPIPSLFLAPARCVVSTPFSPPSFPLAVRSPYLSAWLPQEQDSALNTVWPQFWNGQTLGWAGFLNVDGKAYSFLGDPNVASATFSKATQKNSSFTSTQSSFVLSAGSVDLTVHFLSPVEPSNFTKQSMPFSYFSFSAISNDGGSHTVQVYSDISAEWVSGNTSQIANWTTSVQDVLTHQIQLQNPSPFSEVNDRAQSGSAYYSTMNQGSALTYQTGEDVVVRSQFINNSKLANSSDTEFRAVSDRWPVFAFAHDLGTVSSSATDPIIMSIGFARDPAVQYIIADGQLQSRSLYFMDAFNSPSDVITSFIQDYSDALDRANNLDAQVNKDASAVSSDYAGLVALSIRQLLGATEITISQNVDGSYNTNDVLVFFKEISSDGNVNTVDVIYPAWPGFLYLNPELGKLLLEGLFAYQATGQYPNKYSAHDLGASYPKAVGHNDGKDEAMPVEESGNMVIMALSYALKSGDTSQLSKYESLLDQWTQFLIEDSLIPNNQLSTDDFAGTLVNQTNLAIKGISGIKAMSKIAELTGDSSKSSNYSSIASSYVSQWQTLATSSTGDHLTLNYGNTSSWGLSYNLYADKLLQLNLFPDDIYTMQTNWYKTVQGAFGVPLDTRHTYTKSDWQIFTSAIMTDTAVRDMFISSVTKFASGGTSSQPLTDWYDTVSGAPQSFRARPVVGGHLALLALDNASISNGSSTSSSSSSSSSSPTSSSPTSSTDPSKKDSAAARSIMSPLLIASILPLLWFNS</sequence>
<feature type="binding site" evidence="15">
    <location>
        <position position="40"/>
    </location>
    <ligand>
        <name>substrate</name>
    </ligand>
</feature>
<evidence type="ECO:0000256" key="1">
    <source>
        <dbReference type="ARBA" id="ARBA00000822"/>
    </source>
</evidence>
<dbReference type="InterPro" id="IPR029070">
    <property type="entry name" value="Chitinase_insertion_sf"/>
</dbReference>
<dbReference type="EMBL" id="JAACJN010000014">
    <property type="protein sequence ID" value="KAF5390714.1"/>
    <property type="molecule type" value="Genomic_DNA"/>
</dbReference>
<evidence type="ECO:0000256" key="2">
    <source>
        <dbReference type="ARBA" id="ARBA00001255"/>
    </source>
</evidence>
<dbReference type="EC" id="4.1.1.23" evidence="17"/>
<dbReference type="GO" id="GO:0008843">
    <property type="term" value="F:endochitinase activity"/>
    <property type="evidence" value="ECO:0007669"/>
    <property type="project" value="UniProtKB-EC"/>
</dbReference>
<dbReference type="GO" id="GO:0004590">
    <property type="term" value="F:orotidine-5'-phosphate decarboxylase activity"/>
    <property type="evidence" value="ECO:0007669"/>
    <property type="project" value="UniProtKB-EC"/>
</dbReference>
<protein>
    <recommendedName>
        <fullName evidence="5 17">Orotidine 5'-phosphate decarboxylase</fullName>
        <ecNumber evidence="16">3.2.1.-</ecNumber>
        <ecNumber evidence="17">4.1.1.23</ecNumber>
    </recommendedName>
</protein>
<dbReference type="SMART" id="SM00934">
    <property type="entry name" value="OMPdecase"/>
    <property type="match status" value="1"/>
</dbReference>
<keyword evidence="7 16" id="KW-0378">Hydrolase</keyword>
<evidence type="ECO:0000256" key="18">
    <source>
        <dbReference type="SAM" id="MobiDB-lite"/>
    </source>
</evidence>
<dbReference type="Gene3D" id="3.10.50.10">
    <property type="match status" value="1"/>
</dbReference>
<dbReference type="Gene3D" id="3.20.20.80">
    <property type="entry name" value="Glycosidases"/>
    <property type="match status" value="1"/>
</dbReference>
<evidence type="ECO:0000313" key="21">
    <source>
        <dbReference type="Proteomes" id="UP000518752"/>
    </source>
</evidence>
<comment type="catalytic activity">
    <reaction evidence="17">
        <text>orotidine 5'-phosphate + H(+) = UMP + CO2</text>
        <dbReference type="Rhea" id="RHEA:11596"/>
        <dbReference type="ChEBI" id="CHEBI:15378"/>
        <dbReference type="ChEBI" id="CHEBI:16526"/>
        <dbReference type="ChEBI" id="CHEBI:57538"/>
        <dbReference type="ChEBI" id="CHEBI:57865"/>
        <dbReference type="EC" id="4.1.1.23"/>
    </reaction>
</comment>
<dbReference type="InterPro" id="IPR001223">
    <property type="entry name" value="Glyco_hydro18_cat"/>
</dbReference>
<keyword evidence="12 16" id="KW-0326">Glycosidase</keyword>
<dbReference type="GO" id="GO:0044205">
    <property type="term" value="P:'de novo' UMP biosynthetic process"/>
    <property type="evidence" value="ECO:0007669"/>
    <property type="project" value="UniProtKB-UniPathway"/>
</dbReference>
<keyword evidence="13" id="KW-0624">Polysaccharide degradation</keyword>
<dbReference type="Pfam" id="PF17168">
    <property type="entry name" value="DUF5127"/>
    <property type="match status" value="1"/>
</dbReference>
<dbReference type="InterPro" id="IPR011060">
    <property type="entry name" value="RibuloseP-bd_barrel"/>
</dbReference>
<keyword evidence="8 17" id="KW-0665">Pyrimidine biosynthesis</keyword>
<feature type="active site" description="For OMPdecase activity" evidence="14">
    <location>
        <position position="90"/>
    </location>
</feature>
<evidence type="ECO:0000256" key="13">
    <source>
        <dbReference type="ARBA" id="ARBA00023326"/>
    </source>
</evidence>
<feature type="active site" description="For OMPdecase activity" evidence="14">
    <location>
        <position position="88"/>
    </location>
</feature>
<dbReference type="FunFam" id="3.20.20.70:FF:000114">
    <property type="entry name" value="Decarboxylase,orotidine phosphate"/>
    <property type="match status" value="1"/>
</dbReference>
<dbReference type="OrthoDB" id="10263753at2759"/>
<dbReference type="Pfam" id="PF16335">
    <property type="entry name" value="GtaA_6_Hairpin"/>
    <property type="match status" value="1"/>
</dbReference>
<evidence type="ECO:0000259" key="19">
    <source>
        <dbReference type="PROSITE" id="PS51910"/>
    </source>
</evidence>
<evidence type="ECO:0000256" key="4">
    <source>
        <dbReference type="ARBA" id="ARBA00011018"/>
    </source>
</evidence>
<dbReference type="GO" id="GO:0006207">
    <property type="term" value="P:'de novo' pyrimidine nucleobase biosynthetic process"/>
    <property type="evidence" value="ECO:0007669"/>
    <property type="project" value="InterPro"/>
</dbReference>
<evidence type="ECO:0000256" key="6">
    <source>
        <dbReference type="ARBA" id="ARBA00022793"/>
    </source>
</evidence>
<evidence type="ECO:0000256" key="7">
    <source>
        <dbReference type="ARBA" id="ARBA00022801"/>
    </source>
</evidence>
<keyword evidence="21" id="KW-1185">Reference proteome</keyword>
<dbReference type="SUPFAM" id="SSF51445">
    <property type="entry name" value="(Trans)glycosidases"/>
    <property type="match status" value="1"/>
</dbReference>
<dbReference type="InterPro" id="IPR013785">
    <property type="entry name" value="Aldolase_TIM"/>
</dbReference>
<feature type="binding site" evidence="15">
    <location>
        <position position="215"/>
    </location>
    <ligand>
        <name>substrate</name>
    </ligand>
</feature>
<evidence type="ECO:0000256" key="16">
    <source>
        <dbReference type="RuleBase" id="RU000489"/>
    </source>
</evidence>
<dbReference type="EC" id="3.2.1.-" evidence="16"/>
<reference evidence="20 21" key="1">
    <citation type="journal article" date="2020" name="ISME J.">
        <title>Uncovering the hidden diversity of litter-decomposition mechanisms in mushroom-forming fungi.</title>
        <authorList>
            <person name="Floudas D."/>
            <person name="Bentzer J."/>
            <person name="Ahren D."/>
            <person name="Johansson T."/>
            <person name="Persson P."/>
            <person name="Tunlid A."/>
        </authorList>
    </citation>
    <scope>NUCLEOTIDE SEQUENCE [LARGE SCALE GENOMIC DNA]</scope>
    <source>
        <strain evidence="20 21">CBS 406.79</strain>
    </source>
</reference>
<dbReference type="PROSITE" id="PS51910">
    <property type="entry name" value="GH18_2"/>
    <property type="match status" value="1"/>
</dbReference>
<comment type="similarity">
    <text evidence="4 17">Belongs to the OMP decarboxylase family.</text>
</comment>
<dbReference type="PANTHER" id="PTHR31987">
    <property type="entry name" value="GLUTAMINASE A-RELATED"/>
    <property type="match status" value="1"/>
</dbReference>
<dbReference type="GO" id="GO:0000272">
    <property type="term" value="P:polysaccharide catabolic process"/>
    <property type="evidence" value="ECO:0007669"/>
    <property type="project" value="UniProtKB-KW"/>
</dbReference>
<comment type="catalytic activity">
    <reaction evidence="2">
        <text>Hydrolysis of terminal, non-reducing alpha-D-galactose residues in alpha-D-galactosides, including galactose oligosaccharides, galactomannans and galactolipids.</text>
        <dbReference type="EC" id="3.2.1.22"/>
    </reaction>
</comment>
<dbReference type="GO" id="GO:0004557">
    <property type="term" value="F:alpha-galactosidase activity"/>
    <property type="evidence" value="ECO:0007669"/>
    <property type="project" value="UniProtKB-EC"/>
</dbReference>
<keyword evidence="10 17" id="KW-0456">Lyase</keyword>
<comment type="catalytic activity">
    <reaction evidence="1">
        <text>Random endo-hydrolysis of N-acetyl-beta-D-glucosaminide (1-&gt;4)-beta-linkages in chitin and chitodextrins.</text>
        <dbReference type="EC" id="3.2.1.14"/>
    </reaction>
</comment>